<dbReference type="AlphaFoldDB" id="A0A2I0WID1"/>
<dbReference type="InterPro" id="IPR012337">
    <property type="entry name" value="RNaseH-like_sf"/>
</dbReference>
<dbReference type="SUPFAM" id="SSF53098">
    <property type="entry name" value="Ribonuclease H-like"/>
    <property type="match status" value="1"/>
</dbReference>
<protein>
    <recommendedName>
        <fullName evidence="3">RNase H type-1 domain-containing protein</fullName>
    </recommendedName>
</protein>
<organism evidence="1 2">
    <name type="scientific">Dendrobium catenatum</name>
    <dbReference type="NCBI Taxonomy" id="906689"/>
    <lineage>
        <taxon>Eukaryota</taxon>
        <taxon>Viridiplantae</taxon>
        <taxon>Streptophyta</taxon>
        <taxon>Embryophyta</taxon>
        <taxon>Tracheophyta</taxon>
        <taxon>Spermatophyta</taxon>
        <taxon>Magnoliopsida</taxon>
        <taxon>Liliopsida</taxon>
        <taxon>Asparagales</taxon>
        <taxon>Orchidaceae</taxon>
        <taxon>Epidendroideae</taxon>
        <taxon>Malaxideae</taxon>
        <taxon>Dendrobiinae</taxon>
        <taxon>Dendrobium</taxon>
    </lineage>
</organism>
<dbReference type="EMBL" id="KZ502601">
    <property type="protein sequence ID" value="PKU75430.1"/>
    <property type="molecule type" value="Genomic_DNA"/>
</dbReference>
<dbReference type="Proteomes" id="UP000233837">
    <property type="component" value="Unassembled WGS sequence"/>
</dbReference>
<evidence type="ECO:0008006" key="3">
    <source>
        <dbReference type="Google" id="ProtNLM"/>
    </source>
</evidence>
<evidence type="ECO:0000313" key="2">
    <source>
        <dbReference type="Proteomes" id="UP000233837"/>
    </source>
</evidence>
<name>A0A2I0WID1_9ASPA</name>
<reference evidence="1 2" key="1">
    <citation type="journal article" date="2016" name="Sci. Rep.">
        <title>The Dendrobium catenatum Lindl. genome sequence provides insights into polysaccharide synthase, floral development and adaptive evolution.</title>
        <authorList>
            <person name="Zhang G.Q."/>
            <person name="Xu Q."/>
            <person name="Bian C."/>
            <person name="Tsai W.C."/>
            <person name="Yeh C.M."/>
            <person name="Liu K.W."/>
            <person name="Yoshida K."/>
            <person name="Zhang L.S."/>
            <person name="Chang S.B."/>
            <person name="Chen F."/>
            <person name="Shi Y."/>
            <person name="Su Y.Y."/>
            <person name="Zhang Y.Q."/>
            <person name="Chen L.J."/>
            <person name="Yin Y."/>
            <person name="Lin M."/>
            <person name="Huang H."/>
            <person name="Deng H."/>
            <person name="Wang Z.W."/>
            <person name="Zhu S.L."/>
            <person name="Zhao X."/>
            <person name="Deng C."/>
            <person name="Niu S.C."/>
            <person name="Huang J."/>
            <person name="Wang M."/>
            <person name="Liu G.H."/>
            <person name="Yang H.J."/>
            <person name="Xiao X.J."/>
            <person name="Hsiao Y.Y."/>
            <person name="Wu W.L."/>
            <person name="Chen Y.Y."/>
            <person name="Mitsuda N."/>
            <person name="Ohme-Takagi M."/>
            <person name="Luo Y.B."/>
            <person name="Van de Peer Y."/>
            <person name="Liu Z.J."/>
        </authorList>
    </citation>
    <scope>NUCLEOTIDE SEQUENCE [LARGE SCALE GENOMIC DNA]</scope>
    <source>
        <tissue evidence="1">The whole plant</tissue>
    </source>
</reference>
<keyword evidence="2" id="KW-1185">Reference proteome</keyword>
<proteinExistence type="predicted"/>
<evidence type="ECO:0000313" key="1">
    <source>
        <dbReference type="EMBL" id="PKU75430.1"/>
    </source>
</evidence>
<gene>
    <name evidence="1" type="ORF">MA16_Dca025414</name>
</gene>
<reference evidence="1 2" key="2">
    <citation type="journal article" date="2017" name="Nature">
        <title>The Apostasia genome and the evolution of orchids.</title>
        <authorList>
            <person name="Zhang G.Q."/>
            <person name="Liu K.W."/>
            <person name="Li Z."/>
            <person name="Lohaus R."/>
            <person name="Hsiao Y.Y."/>
            <person name="Niu S.C."/>
            <person name="Wang J.Y."/>
            <person name="Lin Y.C."/>
            <person name="Xu Q."/>
            <person name="Chen L.J."/>
            <person name="Yoshida K."/>
            <person name="Fujiwara S."/>
            <person name="Wang Z.W."/>
            <person name="Zhang Y.Q."/>
            <person name="Mitsuda N."/>
            <person name="Wang M."/>
            <person name="Liu G.H."/>
            <person name="Pecoraro L."/>
            <person name="Huang H.X."/>
            <person name="Xiao X.J."/>
            <person name="Lin M."/>
            <person name="Wu X.Y."/>
            <person name="Wu W.L."/>
            <person name="Chen Y.Y."/>
            <person name="Chang S.B."/>
            <person name="Sakamoto S."/>
            <person name="Ohme-Takagi M."/>
            <person name="Yagi M."/>
            <person name="Zeng S.J."/>
            <person name="Shen C.Y."/>
            <person name="Yeh C.M."/>
            <person name="Luo Y.B."/>
            <person name="Tsai W.C."/>
            <person name="Van de Peer Y."/>
            <person name="Liu Z.J."/>
        </authorList>
    </citation>
    <scope>NUCLEOTIDE SEQUENCE [LARGE SCALE GENOMIC DNA]</scope>
    <source>
        <tissue evidence="1">The whole plant</tissue>
    </source>
</reference>
<sequence>MTCVLQFDGASKGNPGMAGAAAVLRNGDGSVLPRFNLPTPRTSGRNPTLFLLSLIRKPYSCAQNSSSNQNIAAVDFSH</sequence>
<accession>A0A2I0WID1</accession>